<protein>
    <submittedName>
        <fullName evidence="1">Uncharacterized protein</fullName>
    </submittedName>
</protein>
<evidence type="ECO:0000313" key="2">
    <source>
        <dbReference type="Proteomes" id="UP000828048"/>
    </source>
</evidence>
<sequence>MAGHPRCEWLIYGELAAAVVASPADLPTNFTYDELKKLNYLHTALSESLWLFPPVPINSRLSLAEDILPDGTYMGKGWFVDYLAYAMGRMEKLWGLDCKEFKPER</sequence>
<dbReference type="Proteomes" id="UP000828048">
    <property type="component" value="Chromosome 10"/>
</dbReference>
<comment type="caution">
    <text evidence="1">The sequence shown here is derived from an EMBL/GenBank/DDBJ whole genome shotgun (WGS) entry which is preliminary data.</text>
</comment>
<dbReference type="EMBL" id="CM037160">
    <property type="protein sequence ID" value="KAH7839478.1"/>
    <property type="molecule type" value="Genomic_DNA"/>
</dbReference>
<evidence type="ECO:0000313" key="1">
    <source>
        <dbReference type="EMBL" id="KAH7839478.1"/>
    </source>
</evidence>
<proteinExistence type="predicted"/>
<keyword evidence="2" id="KW-1185">Reference proteome</keyword>
<organism evidence="1 2">
    <name type="scientific">Vaccinium darrowii</name>
    <dbReference type="NCBI Taxonomy" id="229202"/>
    <lineage>
        <taxon>Eukaryota</taxon>
        <taxon>Viridiplantae</taxon>
        <taxon>Streptophyta</taxon>
        <taxon>Embryophyta</taxon>
        <taxon>Tracheophyta</taxon>
        <taxon>Spermatophyta</taxon>
        <taxon>Magnoliopsida</taxon>
        <taxon>eudicotyledons</taxon>
        <taxon>Gunneridae</taxon>
        <taxon>Pentapetalae</taxon>
        <taxon>asterids</taxon>
        <taxon>Ericales</taxon>
        <taxon>Ericaceae</taxon>
        <taxon>Vaccinioideae</taxon>
        <taxon>Vaccinieae</taxon>
        <taxon>Vaccinium</taxon>
    </lineage>
</organism>
<accession>A0ACB7XFV2</accession>
<gene>
    <name evidence="1" type="ORF">Vadar_004688</name>
</gene>
<reference evidence="1 2" key="1">
    <citation type="journal article" date="2021" name="Hortic Res">
        <title>High-quality reference genome and annotation aids understanding of berry development for evergreen blueberry (Vaccinium darrowii).</title>
        <authorList>
            <person name="Yu J."/>
            <person name="Hulse-Kemp A.M."/>
            <person name="Babiker E."/>
            <person name="Staton M."/>
        </authorList>
    </citation>
    <scope>NUCLEOTIDE SEQUENCE [LARGE SCALE GENOMIC DNA]</scope>
    <source>
        <strain evidence="2">cv. NJ 8807/NJ 8810</strain>
        <tissue evidence="1">Young leaf</tissue>
    </source>
</reference>
<name>A0ACB7XFV2_9ERIC</name>